<feature type="region of interest" description="Disordered" evidence="1">
    <location>
        <begin position="170"/>
        <end position="189"/>
    </location>
</feature>
<dbReference type="PROSITE" id="PS51154">
    <property type="entry name" value="MACRO"/>
    <property type="match status" value="1"/>
</dbReference>
<keyword evidence="4" id="KW-1185">Reference proteome</keyword>
<dbReference type="InterPro" id="IPR043472">
    <property type="entry name" value="Macro_dom-like"/>
</dbReference>
<evidence type="ECO:0000313" key="3">
    <source>
        <dbReference type="EMBL" id="NGM14614.1"/>
    </source>
</evidence>
<dbReference type="NCBIfam" id="NF001664">
    <property type="entry name" value="PRK00431.1-6"/>
    <property type="match status" value="1"/>
</dbReference>
<name>A0A6M1L8N6_9ACTN</name>
<evidence type="ECO:0000259" key="2">
    <source>
        <dbReference type="PROSITE" id="PS51154"/>
    </source>
</evidence>
<dbReference type="PANTHER" id="PTHR11106">
    <property type="entry name" value="GANGLIOSIDE INDUCED DIFFERENTIATION ASSOCIATED PROTEIN 2-RELATED"/>
    <property type="match status" value="1"/>
</dbReference>
<protein>
    <submittedName>
        <fullName evidence="3">O-acetyl-ADP-ribose deacetylase</fullName>
    </submittedName>
</protein>
<dbReference type="Pfam" id="PF01661">
    <property type="entry name" value="Macro"/>
    <property type="match status" value="1"/>
</dbReference>
<dbReference type="AlphaFoldDB" id="A0A6M1L8N6"/>
<dbReference type="RefSeq" id="WP_164448503.1">
    <property type="nucleotide sequence ID" value="NZ_SAIY01000006.1"/>
</dbReference>
<dbReference type="SMART" id="SM00506">
    <property type="entry name" value="A1pp"/>
    <property type="match status" value="1"/>
</dbReference>
<evidence type="ECO:0000313" key="4">
    <source>
        <dbReference type="Proteomes" id="UP000478148"/>
    </source>
</evidence>
<proteinExistence type="predicted"/>
<dbReference type="SUPFAM" id="SSF52949">
    <property type="entry name" value="Macro domain-like"/>
    <property type="match status" value="1"/>
</dbReference>
<dbReference type="Proteomes" id="UP000478148">
    <property type="component" value="Unassembled WGS sequence"/>
</dbReference>
<evidence type="ECO:0000256" key="1">
    <source>
        <dbReference type="SAM" id="MobiDB-lite"/>
    </source>
</evidence>
<accession>A0A6M1L8N6</accession>
<comment type="caution">
    <text evidence="3">The sequence shown here is derived from an EMBL/GenBank/DDBJ whole genome shotgun (WGS) entry which is preliminary data.</text>
</comment>
<dbReference type="CDD" id="cd02908">
    <property type="entry name" value="Macro_OAADPr_deacetylase"/>
    <property type="match status" value="1"/>
</dbReference>
<sequence length="189" mass="19868">MDIALVEGDITSERVDVVVNAANSSLLGGGGVDGAIHRRGGPAILAECRALRAARYGRGLPTGQAVATTAGELPARWVVHTVGPVWSDTEDRTALLRGCYTNSLAVADELGAASIAFPLISAGVYGWPVEDAVRQALSVLRSATPTTITEARLVLFGADTHAIAERVYAEGQPPGRSSRTQDHWLATRR</sequence>
<organism evidence="3 4">
    <name type="scientific">Verrucosispora sioxanthis</name>
    <dbReference type="NCBI Taxonomy" id="2499994"/>
    <lineage>
        <taxon>Bacteria</taxon>
        <taxon>Bacillati</taxon>
        <taxon>Actinomycetota</taxon>
        <taxon>Actinomycetes</taxon>
        <taxon>Micromonosporales</taxon>
        <taxon>Micromonosporaceae</taxon>
        <taxon>Micromonospora</taxon>
    </lineage>
</organism>
<dbReference type="PANTHER" id="PTHR11106:SF27">
    <property type="entry name" value="MACRO DOMAIN-CONTAINING PROTEIN"/>
    <property type="match status" value="1"/>
</dbReference>
<reference evidence="3 4" key="1">
    <citation type="submission" date="2020-02" db="EMBL/GenBank/DDBJ databases">
        <title>Draft Genome Sequence of Verrucosispora sp. Strain CWR15, Isolated from Gulf of Mexico Sponge.</title>
        <authorList>
            <person name="Kennedy S.J."/>
            <person name="Cella E."/>
            <person name="Azarian T."/>
            <person name="Baker B.J."/>
            <person name="Shaw L.N."/>
        </authorList>
    </citation>
    <scope>NUCLEOTIDE SEQUENCE [LARGE SCALE GENOMIC DNA]</scope>
    <source>
        <strain evidence="3 4">CWR15</strain>
    </source>
</reference>
<gene>
    <name evidence="3" type="ORF">ENC19_19100</name>
</gene>
<dbReference type="Gene3D" id="3.40.220.10">
    <property type="entry name" value="Leucine Aminopeptidase, subunit E, domain 1"/>
    <property type="match status" value="1"/>
</dbReference>
<dbReference type="InterPro" id="IPR002589">
    <property type="entry name" value="Macro_dom"/>
</dbReference>
<dbReference type="EMBL" id="SAIY01000006">
    <property type="protein sequence ID" value="NGM14614.1"/>
    <property type="molecule type" value="Genomic_DNA"/>
</dbReference>
<feature type="domain" description="Macro" evidence="2">
    <location>
        <begin position="1"/>
        <end position="172"/>
    </location>
</feature>